<reference evidence="1 2" key="1">
    <citation type="submission" date="2017-06" db="EMBL/GenBank/DDBJ databases">
        <authorList>
            <consortium name="Pathogen Informatics"/>
        </authorList>
    </citation>
    <scope>NUCLEOTIDE SEQUENCE [LARGE SCALE GENOMIC DNA]</scope>
    <source>
        <strain evidence="1 2">NCTC12149</strain>
    </source>
</reference>
<protein>
    <submittedName>
        <fullName evidence="1">Uncharacterized protein</fullName>
    </submittedName>
</protein>
<proteinExistence type="predicted"/>
<dbReference type="Proteomes" id="UP000215355">
    <property type="component" value="Chromosome 1"/>
</dbReference>
<accession>A0AAJ5C0I5</accession>
<name>A0AAJ5C0I5_9SPHI</name>
<dbReference type="EMBL" id="LT906468">
    <property type="protein sequence ID" value="SNV50421.1"/>
    <property type="molecule type" value="Genomic_DNA"/>
</dbReference>
<evidence type="ECO:0000313" key="2">
    <source>
        <dbReference type="Proteomes" id="UP000215355"/>
    </source>
</evidence>
<dbReference type="RefSeq" id="WP_139185440.1">
    <property type="nucleotide sequence ID" value="NZ_CP158798.1"/>
</dbReference>
<gene>
    <name evidence="1" type="ORF">SAMEA4412673_02050</name>
</gene>
<sequence>MKNSILITMLFVMFSLISKGQEVEDDQQLDSSVYYRNNVIFDRVVQHKLMEFPFKRIYSNTNNGIIGMMMLLSEDGYFGFSHSNFLKITNRYYNVMGLRDLEGNEAEIEIESDGTSYFRDSDGNTMSSFKESLNQMVIRDEAGEVYYLTFDWLSNLTELHTKSGYQLTIGKIKSGFEIKDNQNNVAEIKKQKNYVWVATYSNGKVISTKRGIWNSNSSIIEDGNSTFNIDYDIYTNNYKIKNNQGLNLVISNQFDPNFGKDLHHHDHAKDK</sequence>
<evidence type="ECO:0000313" key="1">
    <source>
        <dbReference type="EMBL" id="SNV50421.1"/>
    </source>
</evidence>
<dbReference type="AlphaFoldDB" id="A0AAJ5C0I5"/>
<organism evidence="1 2">
    <name type="scientific">Sphingobacterium mizutaii</name>
    <dbReference type="NCBI Taxonomy" id="1010"/>
    <lineage>
        <taxon>Bacteria</taxon>
        <taxon>Pseudomonadati</taxon>
        <taxon>Bacteroidota</taxon>
        <taxon>Sphingobacteriia</taxon>
        <taxon>Sphingobacteriales</taxon>
        <taxon>Sphingobacteriaceae</taxon>
        <taxon>Sphingobacterium</taxon>
    </lineage>
</organism>
<dbReference type="KEGG" id="smiz:4412673_02050"/>